<organism evidence="1">
    <name type="scientific">Solanum chacoense</name>
    <name type="common">Chaco potato</name>
    <dbReference type="NCBI Taxonomy" id="4108"/>
    <lineage>
        <taxon>Eukaryota</taxon>
        <taxon>Viridiplantae</taxon>
        <taxon>Streptophyta</taxon>
        <taxon>Embryophyta</taxon>
        <taxon>Tracheophyta</taxon>
        <taxon>Spermatophyta</taxon>
        <taxon>Magnoliopsida</taxon>
        <taxon>eudicotyledons</taxon>
        <taxon>Gunneridae</taxon>
        <taxon>Pentapetalae</taxon>
        <taxon>asterids</taxon>
        <taxon>lamiids</taxon>
        <taxon>Solanales</taxon>
        <taxon>Solanaceae</taxon>
        <taxon>Solanoideae</taxon>
        <taxon>Solaneae</taxon>
        <taxon>Solanum</taxon>
    </lineage>
</organism>
<name>A0A0V0GF76_SOLCH</name>
<protein>
    <submittedName>
        <fullName evidence="1">Putative ovule protein</fullName>
    </submittedName>
</protein>
<dbReference type="AlphaFoldDB" id="A0A0V0GF76"/>
<accession>A0A0V0GF76</accession>
<reference evidence="1" key="1">
    <citation type="submission" date="2015-12" db="EMBL/GenBank/DDBJ databases">
        <title>Gene expression during late stages of embryo sac development: a critical building block for successful pollen-pistil interactions.</title>
        <authorList>
            <person name="Liu Y."/>
            <person name="Joly V."/>
            <person name="Sabar M."/>
            <person name="Matton D.P."/>
        </authorList>
    </citation>
    <scope>NUCLEOTIDE SEQUENCE</scope>
</reference>
<evidence type="ECO:0000313" key="1">
    <source>
        <dbReference type="EMBL" id="JAP06868.1"/>
    </source>
</evidence>
<dbReference type="EMBL" id="GEDG01040095">
    <property type="protein sequence ID" value="JAP06868.1"/>
    <property type="molecule type" value="Transcribed_RNA"/>
</dbReference>
<proteinExistence type="predicted"/>
<sequence>THKSRKVQISVPFCIFLLYESPYQNYWLSHYCHLEEEKKEEAYDVSIASARIQMIKSACNSYQVPEKLKYHQTPSDRLNLLT</sequence>
<feature type="non-terminal residue" evidence="1">
    <location>
        <position position="1"/>
    </location>
</feature>